<dbReference type="EMBL" id="MN740475">
    <property type="protein sequence ID" value="QHU28900.1"/>
    <property type="molecule type" value="Genomic_DNA"/>
</dbReference>
<accession>A0A6C0LES4</accession>
<feature type="domain" description="Minor capsid protein P8 central region" evidence="1">
    <location>
        <begin position="147"/>
        <end position="267"/>
    </location>
</feature>
<proteinExistence type="predicted"/>
<sequence>MQNNNNYPVNYVDYNVNVVPLLASYNHTNQGVSPLITSDNKNNDSLVDIRGYGLYNPAPLHLQTTDRGHAFSKTNTYPEYFDKTHVPVTNDLYVNPSGSVDVNGTWEKNINYNINPPSGDDYKYYDEYQRWALNVTRITDPYILPFLFSKINVKFIQDSVVDYVKKARNITINTRQDTDNLLNLMLNNYTLYYKSSGIFGNNDCATKSYQNTSTDFSSILANLNKNIIEKYVENVLSGLNMHEYYIKDISTLPVPLSNPVLVSNKGSNVLGYVGPYEDNQQFTRIINSFNMRDVVPGKIDATKFGN</sequence>
<dbReference type="InterPro" id="IPR043916">
    <property type="entry name" value="P8_CR"/>
</dbReference>
<dbReference type="AlphaFoldDB" id="A0A6C0LES4"/>
<organism evidence="2">
    <name type="scientific">viral metagenome</name>
    <dbReference type="NCBI Taxonomy" id="1070528"/>
    <lineage>
        <taxon>unclassified sequences</taxon>
        <taxon>metagenomes</taxon>
        <taxon>organismal metagenomes</taxon>
    </lineage>
</organism>
<reference evidence="2" key="1">
    <citation type="journal article" date="2020" name="Nature">
        <title>Giant virus diversity and host interactions through global metagenomics.</title>
        <authorList>
            <person name="Schulz F."/>
            <person name="Roux S."/>
            <person name="Paez-Espino D."/>
            <person name="Jungbluth S."/>
            <person name="Walsh D.A."/>
            <person name="Denef V.J."/>
            <person name="McMahon K.D."/>
            <person name="Konstantinidis K.T."/>
            <person name="Eloe-Fadrosh E.A."/>
            <person name="Kyrpides N.C."/>
            <person name="Woyke T."/>
        </authorList>
    </citation>
    <scope>NUCLEOTIDE SEQUENCE</scope>
    <source>
        <strain evidence="2">GVMAG-M-3300027791-30</strain>
    </source>
</reference>
<protein>
    <recommendedName>
        <fullName evidence="1">Minor capsid protein P8 central region domain-containing protein</fullName>
    </recommendedName>
</protein>
<evidence type="ECO:0000259" key="1">
    <source>
        <dbReference type="Pfam" id="PF19065"/>
    </source>
</evidence>
<name>A0A6C0LES4_9ZZZZ</name>
<dbReference type="Pfam" id="PF19065">
    <property type="entry name" value="P8_CR"/>
    <property type="match status" value="1"/>
</dbReference>
<evidence type="ECO:0000313" key="2">
    <source>
        <dbReference type="EMBL" id="QHU28900.1"/>
    </source>
</evidence>